<dbReference type="Gene3D" id="2.40.10.340">
    <property type="entry name" value="Rod shape-determining protein MreC, domain 1"/>
    <property type="match status" value="1"/>
</dbReference>
<reference evidence="8" key="1">
    <citation type="submission" date="2016-10" db="EMBL/GenBank/DDBJ databases">
        <title>Comparative genomics uncovers the prolific and rare metabolic potential of the cyanobacterial genus Moorea.</title>
        <authorList>
            <person name="Leao T."/>
            <person name="Castelao G."/>
            <person name="Korobeynikov A."/>
            <person name="Monroe E.A."/>
            <person name="Podell S."/>
            <person name="Glukhov E."/>
            <person name="Allen E."/>
            <person name="Gerwick W.H."/>
            <person name="Gerwick L."/>
        </authorList>
    </citation>
    <scope>NUCLEOTIDE SEQUENCE [LARGE SCALE GENOMIC DNA]</scope>
    <source>
        <strain evidence="8">PAL-8-15-08-1</strain>
    </source>
</reference>
<comment type="similarity">
    <text evidence="1">Belongs to the MreC family.</text>
</comment>
<keyword evidence="5" id="KW-0175">Coiled coil</keyword>
<evidence type="ECO:0000256" key="1">
    <source>
        <dbReference type="ARBA" id="ARBA00009369"/>
    </source>
</evidence>
<accession>A0A1D8TT61</accession>
<dbReference type="NCBIfam" id="NF010527">
    <property type="entry name" value="PRK13922.6-2"/>
    <property type="match status" value="1"/>
</dbReference>
<evidence type="ECO:0000313" key="7">
    <source>
        <dbReference type="EMBL" id="AOX00820.1"/>
    </source>
</evidence>
<dbReference type="RefSeq" id="WP_070393271.1">
    <property type="nucleotide sequence ID" value="NZ_CP017599.1"/>
</dbReference>
<evidence type="ECO:0000259" key="6">
    <source>
        <dbReference type="Pfam" id="PF04085"/>
    </source>
</evidence>
<dbReference type="STRING" id="1458985.BJP34_16455"/>
<feature type="coiled-coil region" evidence="5">
    <location>
        <begin position="55"/>
        <end position="82"/>
    </location>
</feature>
<dbReference type="CDD" id="cd14686">
    <property type="entry name" value="bZIP"/>
    <property type="match status" value="1"/>
</dbReference>
<dbReference type="GO" id="GO:0008360">
    <property type="term" value="P:regulation of cell shape"/>
    <property type="evidence" value="ECO:0007669"/>
    <property type="project" value="UniProtKB-KW"/>
</dbReference>
<dbReference type="InterPro" id="IPR042177">
    <property type="entry name" value="Cell/Rod_1"/>
</dbReference>
<evidence type="ECO:0000256" key="2">
    <source>
        <dbReference type="ARBA" id="ARBA00013855"/>
    </source>
</evidence>
<dbReference type="Proteomes" id="UP000177870">
    <property type="component" value="Chromosome"/>
</dbReference>
<dbReference type="PANTHER" id="PTHR34138">
    <property type="entry name" value="CELL SHAPE-DETERMINING PROTEIN MREC"/>
    <property type="match status" value="1"/>
</dbReference>
<organism evidence="7 8">
    <name type="scientific">Moorena producens PAL-8-15-08-1</name>
    <dbReference type="NCBI Taxonomy" id="1458985"/>
    <lineage>
        <taxon>Bacteria</taxon>
        <taxon>Bacillati</taxon>
        <taxon>Cyanobacteriota</taxon>
        <taxon>Cyanophyceae</taxon>
        <taxon>Coleofasciculales</taxon>
        <taxon>Coleofasciculaceae</taxon>
        <taxon>Moorena</taxon>
    </lineage>
</organism>
<sequence>MYMLRRWWGRHGVAIMLGSLTLIAAWLLRTTQGATIFEIYQLITRPFQSLPPREESLSNARILELQQQVEELKTQNQKLKELLGYKKTQNKLRIVAPVVGRSADSWWQEIILGRGSEAGIKTGFVVMAPGGIVGRVVSVTPHTSRALLISDPTSKVGAVISRSRSMGFLGGQGTNRAIMQFFDKVPNVRPGDAVATSTVSQLFPAGLPLGRVESVILDKSPAPEAIIELTAPMSYLEWVIIHPNHP</sequence>
<dbReference type="GO" id="GO:0005886">
    <property type="term" value="C:plasma membrane"/>
    <property type="evidence" value="ECO:0007669"/>
    <property type="project" value="TreeGrafter"/>
</dbReference>
<proteinExistence type="inferred from homology"/>
<dbReference type="InterPro" id="IPR042175">
    <property type="entry name" value="Cell/Rod_MreC_2"/>
</dbReference>
<evidence type="ECO:0000256" key="5">
    <source>
        <dbReference type="SAM" id="Coils"/>
    </source>
</evidence>
<dbReference type="AlphaFoldDB" id="A0A1D8TT61"/>
<dbReference type="InterPro" id="IPR007221">
    <property type="entry name" value="MreC"/>
</dbReference>
<evidence type="ECO:0000256" key="3">
    <source>
        <dbReference type="ARBA" id="ARBA00022960"/>
    </source>
</evidence>
<dbReference type="EMBL" id="CP017599">
    <property type="protein sequence ID" value="AOX00820.1"/>
    <property type="molecule type" value="Genomic_DNA"/>
</dbReference>
<dbReference type="Pfam" id="PF04085">
    <property type="entry name" value="MreC"/>
    <property type="match status" value="1"/>
</dbReference>
<dbReference type="NCBIfam" id="TIGR00219">
    <property type="entry name" value="mreC"/>
    <property type="match status" value="1"/>
</dbReference>
<evidence type="ECO:0000256" key="4">
    <source>
        <dbReference type="ARBA" id="ARBA00032089"/>
    </source>
</evidence>
<evidence type="ECO:0000313" key="8">
    <source>
        <dbReference type="Proteomes" id="UP000177870"/>
    </source>
</evidence>
<protein>
    <recommendedName>
        <fullName evidence="2">Cell shape-determining protein MreC</fullName>
    </recommendedName>
    <alternativeName>
        <fullName evidence="4">Cell shape protein MreC</fullName>
    </alternativeName>
</protein>
<feature type="domain" description="Rod shape-determining protein MreC beta-barrel core" evidence="6">
    <location>
        <begin position="98"/>
        <end position="241"/>
    </location>
</feature>
<name>A0A1D8TT61_9CYAN</name>
<dbReference type="KEGG" id="mpro:BJP34_16455"/>
<dbReference type="Gene3D" id="2.40.10.350">
    <property type="entry name" value="Rod shape-determining protein MreC, domain 2"/>
    <property type="match status" value="1"/>
</dbReference>
<gene>
    <name evidence="7" type="ORF">BJP34_16455</name>
</gene>
<dbReference type="InterPro" id="IPR055342">
    <property type="entry name" value="MreC_beta-barrel_core"/>
</dbReference>
<keyword evidence="3" id="KW-0133">Cell shape</keyword>
<dbReference type="PANTHER" id="PTHR34138:SF1">
    <property type="entry name" value="CELL SHAPE-DETERMINING PROTEIN MREC"/>
    <property type="match status" value="1"/>
</dbReference>